<dbReference type="AlphaFoldDB" id="A0A4Y2GJL8"/>
<comment type="caution">
    <text evidence="2">The sequence shown here is derived from an EMBL/GenBank/DDBJ whole genome shotgun (WGS) entry which is preliminary data.</text>
</comment>
<dbReference type="EMBL" id="BGPR01177901">
    <property type="protein sequence ID" value="GBM52929.1"/>
    <property type="molecule type" value="Genomic_DNA"/>
</dbReference>
<feature type="signal peptide" evidence="1">
    <location>
        <begin position="1"/>
        <end position="17"/>
    </location>
</feature>
<protein>
    <submittedName>
        <fullName evidence="2">Uncharacterized protein</fullName>
    </submittedName>
</protein>
<name>A0A4Y2GJL8_ARAVE</name>
<evidence type="ECO:0000256" key="1">
    <source>
        <dbReference type="SAM" id="SignalP"/>
    </source>
</evidence>
<proteinExistence type="predicted"/>
<evidence type="ECO:0000313" key="3">
    <source>
        <dbReference type="Proteomes" id="UP000499080"/>
    </source>
</evidence>
<evidence type="ECO:0000313" key="2">
    <source>
        <dbReference type="EMBL" id="GBM52929.1"/>
    </source>
</evidence>
<dbReference type="Proteomes" id="UP000499080">
    <property type="component" value="Unassembled WGS sequence"/>
</dbReference>
<organism evidence="2 3">
    <name type="scientific">Araneus ventricosus</name>
    <name type="common">Orbweaver spider</name>
    <name type="synonym">Epeira ventricosa</name>
    <dbReference type="NCBI Taxonomy" id="182803"/>
    <lineage>
        <taxon>Eukaryota</taxon>
        <taxon>Metazoa</taxon>
        <taxon>Ecdysozoa</taxon>
        <taxon>Arthropoda</taxon>
        <taxon>Chelicerata</taxon>
        <taxon>Arachnida</taxon>
        <taxon>Araneae</taxon>
        <taxon>Araneomorphae</taxon>
        <taxon>Entelegynae</taxon>
        <taxon>Araneoidea</taxon>
        <taxon>Araneidae</taxon>
        <taxon>Araneus</taxon>
    </lineage>
</organism>
<gene>
    <name evidence="2" type="ORF">AVEN_81817_1</name>
</gene>
<feature type="chain" id="PRO_5021340087" evidence="1">
    <location>
        <begin position="18"/>
        <end position="103"/>
    </location>
</feature>
<keyword evidence="1" id="KW-0732">Signal</keyword>
<accession>A0A4Y2GJL8</accession>
<reference evidence="2 3" key="1">
    <citation type="journal article" date="2019" name="Sci. Rep.">
        <title>Orb-weaving spider Araneus ventricosus genome elucidates the spidroin gene catalogue.</title>
        <authorList>
            <person name="Kono N."/>
            <person name="Nakamura H."/>
            <person name="Ohtoshi R."/>
            <person name="Moran D.A.P."/>
            <person name="Shinohara A."/>
            <person name="Yoshida Y."/>
            <person name="Fujiwara M."/>
            <person name="Mori M."/>
            <person name="Tomita M."/>
            <person name="Arakawa K."/>
        </authorList>
    </citation>
    <scope>NUCLEOTIDE SEQUENCE [LARGE SCALE GENOMIC DNA]</scope>
</reference>
<keyword evidence="3" id="KW-1185">Reference proteome</keyword>
<sequence>MVLFVLVGEFFFNLFWFDTSLKSVTSGEAKASSLTGATDGGDGIGKLVIQGDAFAVESHSLELRIAETPGFFSMDGAENEFFATETQLFPGVGVCDLTSVLAS</sequence>